<keyword evidence="6" id="KW-0325">Glycoprotein</keyword>
<evidence type="ECO:0000259" key="17">
    <source>
        <dbReference type="Pfam" id="PF20684"/>
    </source>
</evidence>
<dbReference type="PANTHER" id="PTHR33048:SF160">
    <property type="entry name" value="SAT4 FAMILY MEMBRANE PROTEIN"/>
    <property type="match status" value="1"/>
</dbReference>
<dbReference type="InterPro" id="IPR052337">
    <property type="entry name" value="SAT4-like"/>
</dbReference>
<reference evidence="19" key="1">
    <citation type="journal article" date="2017" name="bioRxiv">
        <title>Conservation of a gene cluster reveals novel cercosporin biosynthetic mechanisms and extends production to the genus Colletotrichum.</title>
        <authorList>
            <person name="de Jonge R."/>
            <person name="Ebert M.K."/>
            <person name="Huitt-Roehl C.R."/>
            <person name="Pal P."/>
            <person name="Suttle J.C."/>
            <person name="Spanner R.E."/>
            <person name="Neubauer J.D."/>
            <person name="Jurick W.M.II."/>
            <person name="Stott K.A."/>
            <person name="Secor G.A."/>
            <person name="Thomma B.P.H.J."/>
            <person name="Van de Peer Y."/>
            <person name="Townsend C.A."/>
            <person name="Bolton M.D."/>
        </authorList>
    </citation>
    <scope>NUCLEOTIDE SEQUENCE [LARGE SCALE GENOMIC DNA]</scope>
    <source>
        <strain evidence="19">CBS538.71</strain>
    </source>
</reference>
<keyword evidence="19" id="KW-1185">Reference proteome</keyword>
<keyword evidence="7 14" id="KW-0812">Transmembrane</keyword>
<evidence type="ECO:0000256" key="15">
    <source>
        <dbReference type="SAM" id="SignalP"/>
    </source>
</evidence>
<evidence type="ECO:0000256" key="8">
    <source>
        <dbReference type="ARBA" id="ARBA00022729"/>
    </source>
</evidence>
<evidence type="ECO:0000259" key="16">
    <source>
        <dbReference type="Pfam" id="PF05730"/>
    </source>
</evidence>
<dbReference type="Pfam" id="PF05730">
    <property type="entry name" value="CFEM"/>
    <property type="match status" value="1"/>
</dbReference>
<feature type="transmembrane region" description="Helical" evidence="14">
    <location>
        <begin position="298"/>
        <end position="316"/>
    </location>
</feature>
<evidence type="ECO:0000256" key="7">
    <source>
        <dbReference type="ARBA" id="ARBA00022692"/>
    </source>
</evidence>
<evidence type="ECO:0000256" key="6">
    <source>
        <dbReference type="ARBA" id="ARBA00022622"/>
    </source>
</evidence>
<dbReference type="AlphaFoldDB" id="A0A2S6CJ36"/>
<evidence type="ECO:0000256" key="11">
    <source>
        <dbReference type="ARBA" id="ARBA00023157"/>
    </source>
</evidence>
<keyword evidence="9 14" id="KW-1133">Transmembrane helix</keyword>
<comment type="similarity">
    <text evidence="4">Belongs to the RBT5 family.</text>
</comment>
<evidence type="ECO:0000256" key="5">
    <source>
        <dbReference type="ARBA" id="ARBA00022525"/>
    </source>
</evidence>
<evidence type="ECO:0000313" key="18">
    <source>
        <dbReference type="EMBL" id="PPJ59746.1"/>
    </source>
</evidence>
<evidence type="ECO:0000256" key="14">
    <source>
        <dbReference type="SAM" id="Phobius"/>
    </source>
</evidence>
<evidence type="ECO:0000256" key="1">
    <source>
        <dbReference type="ARBA" id="ARBA00004141"/>
    </source>
</evidence>
<dbReference type="OrthoDB" id="2496787at2759"/>
<dbReference type="Proteomes" id="UP000237631">
    <property type="component" value="Unassembled WGS sequence"/>
</dbReference>
<evidence type="ECO:0000256" key="3">
    <source>
        <dbReference type="ARBA" id="ARBA00004613"/>
    </source>
</evidence>
<sequence length="419" mass="47024">MRFWPLVGFLVASLYARVAHSQLPVSELAPCAVACDQTVLSLSGCARADMRCLCESKTYNKNFEACTKQTCSVKNLLVAYRVREITCEIPARNEGDTTKHASWALFAIVLVAVVARFVFRAPSVSGSGYGADDHTIALAFLLMIPLSVITHELTRMGLGRDIWRLPFENITNIMYSYWVGQFLYVWIMSMTKISILSLYLRVWIADPIVRRDWFRLACSGMIIILASYAVVMSLTLGFECNPINFTWLRWDGEHEGTCIDLNAHGLALAAFNTVQDLIICLLPLPKLFTFDLSLRDKLIVGTMFSVGLFLTSCSIIRLQYVIQLDTTDNLTFAYNPVCLWSTIECGVTIICACLPSVVGLVQHAYGYKLSAQELIDRASCLTERKAGPNQPWHELESPVLGRDMVRIKGPFVREISEWD</sequence>
<feature type="signal peptide" evidence="15">
    <location>
        <begin position="1"/>
        <end position="21"/>
    </location>
</feature>
<keyword evidence="10 14" id="KW-0472">Membrane</keyword>
<feature type="chain" id="PRO_5015621972" evidence="15">
    <location>
        <begin position="22"/>
        <end position="419"/>
    </location>
</feature>
<dbReference type="InterPro" id="IPR049326">
    <property type="entry name" value="Rhodopsin_dom_fungi"/>
</dbReference>
<evidence type="ECO:0000256" key="10">
    <source>
        <dbReference type="ARBA" id="ARBA00023136"/>
    </source>
</evidence>
<accession>A0A2S6CJ36</accession>
<evidence type="ECO:0000256" key="9">
    <source>
        <dbReference type="ARBA" id="ARBA00022989"/>
    </source>
</evidence>
<dbReference type="InterPro" id="IPR008427">
    <property type="entry name" value="Extracellular_membr_CFEM_dom"/>
</dbReference>
<gene>
    <name evidence="18" type="ORF">CBER1_09516</name>
</gene>
<keyword evidence="8 15" id="KW-0732">Signal</keyword>
<comment type="caution">
    <text evidence="18">The sequence shown here is derived from an EMBL/GenBank/DDBJ whole genome shotgun (WGS) entry which is preliminary data.</text>
</comment>
<keyword evidence="5" id="KW-0964">Secreted</keyword>
<feature type="transmembrane region" description="Helical" evidence="14">
    <location>
        <begin position="183"/>
        <end position="204"/>
    </location>
</feature>
<comment type="similarity">
    <text evidence="13">Belongs to the SAT4 family.</text>
</comment>
<keyword evidence="6" id="KW-0336">GPI-anchor</keyword>
<feature type="transmembrane region" description="Helical" evidence="14">
    <location>
        <begin position="101"/>
        <end position="119"/>
    </location>
</feature>
<evidence type="ECO:0000256" key="12">
    <source>
        <dbReference type="ARBA" id="ARBA00023288"/>
    </source>
</evidence>
<evidence type="ECO:0000256" key="4">
    <source>
        <dbReference type="ARBA" id="ARBA00010031"/>
    </source>
</evidence>
<dbReference type="PANTHER" id="PTHR33048">
    <property type="entry name" value="PTH11-LIKE INTEGRAL MEMBRANE PROTEIN (AFU_ORTHOLOGUE AFUA_5G11245)"/>
    <property type="match status" value="1"/>
</dbReference>
<keyword evidence="12" id="KW-0449">Lipoprotein</keyword>
<dbReference type="Pfam" id="PF20684">
    <property type="entry name" value="Fung_rhodopsin"/>
    <property type="match status" value="1"/>
</dbReference>
<feature type="domain" description="CFEM" evidence="16">
    <location>
        <begin position="26"/>
        <end position="87"/>
    </location>
</feature>
<evidence type="ECO:0000313" key="19">
    <source>
        <dbReference type="Proteomes" id="UP000237631"/>
    </source>
</evidence>
<comment type="subcellular location">
    <subcellularLocation>
        <location evidence="2">Membrane</location>
        <topology evidence="2">Lipid-anchor</topology>
        <topology evidence="2">GPI-anchor</topology>
    </subcellularLocation>
    <subcellularLocation>
        <location evidence="1">Membrane</location>
        <topology evidence="1">Multi-pass membrane protein</topology>
    </subcellularLocation>
    <subcellularLocation>
        <location evidence="3">Secreted</location>
    </subcellularLocation>
</comment>
<name>A0A2S6CJ36_9PEZI</name>
<dbReference type="GO" id="GO:0098552">
    <property type="term" value="C:side of membrane"/>
    <property type="evidence" value="ECO:0007669"/>
    <property type="project" value="UniProtKB-KW"/>
</dbReference>
<evidence type="ECO:0000256" key="2">
    <source>
        <dbReference type="ARBA" id="ARBA00004589"/>
    </source>
</evidence>
<feature type="transmembrane region" description="Helical" evidence="14">
    <location>
        <begin position="216"/>
        <end position="238"/>
    </location>
</feature>
<feature type="domain" description="Rhodopsin" evidence="17">
    <location>
        <begin position="116"/>
        <end position="362"/>
    </location>
</feature>
<keyword evidence="11" id="KW-1015">Disulfide bond</keyword>
<proteinExistence type="inferred from homology"/>
<dbReference type="GO" id="GO:0005576">
    <property type="term" value="C:extracellular region"/>
    <property type="evidence" value="ECO:0007669"/>
    <property type="project" value="UniProtKB-SubCell"/>
</dbReference>
<organism evidence="18 19">
    <name type="scientific">Cercospora berteroae</name>
    <dbReference type="NCBI Taxonomy" id="357750"/>
    <lineage>
        <taxon>Eukaryota</taxon>
        <taxon>Fungi</taxon>
        <taxon>Dikarya</taxon>
        <taxon>Ascomycota</taxon>
        <taxon>Pezizomycotina</taxon>
        <taxon>Dothideomycetes</taxon>
        <taxon>Dothideomycetidae</taxon>
        <taxon>Mycosphaerellales</taxon>
        <taxon>Mycosphaerellaceae</taxon>
        <taxon>Cercospora</taxon>
    </lineage>
</organism>
<protein>
    <submittedName>
        <fullName evidence="18">Uncharacterized protein</fullName>
    </submittedName>
</protein>
<dbReference type="EMBL" id="PNEN01000353">
    <property type="protein sequence ID" value="PPJ59746.1"/>
    <property type="molecule type" value="Genomic_DNA"/>
</dbReference>
<evidence type="ECO:0000256" key="13">
    <source>
        <dbReference type="ARBA" id="ARBA00038359"/>
    </source>
</evidence>